<evidence type="ECO:0000313" key="2">
    <source>
        <dbReference type="EMBL" id="CDC77512.1"/>
    </source>
</evidence>
<evidence type="ECO:0008006" key="4">
    <source>
        <dbReference type="Google" id="ProtNLM"/>
    </source>
</evidence>
<organism evidence="2 3">
    <name type="scientific">Candidatus Colimorpha enterica</name>
    <dbReference type="NCBI Taxonomy" id="3083063"/>
    <lineage>
        <taxon>Bacteria</taxon>
        <taxon>Pseudomonadati</taxon>
        <taxon>Bacteroidota</taxon>
        <taxon>Bacteroidia</taxon>
        <taxon>Bacteroidales</taxon>
        <taxon>Candidatus Colimorpha</taxon>
    </lineage>
</organism>
<feature type="chain" id="PRO_5038674470" description="Lipoprotein" evidence="1">
    <location>
        <begin position="20"/>
        <end position="169"/>
    </location>
</feature>
<dbReference type="Proteomes" id="UP000017938">
    <property type="component" value="Unassembled WGS sequence"/>
</dbReference>
<evidence type="ECO:0000256" key="1">
    <source>
        <dbReference type="SAM" id="SignalP"/>
    </source>
</evidence>
<dbReference type="STRING" id="1263015.BN580_00463"/>
<gene>
    <name evidence="2" type="ORF">BN580_00463</name>
</gene>
<evidence type="ECO:0000313" key="3">
    <source>
        <dbReference type="Proteomes" id="UP000017938"/>
    </source>
</evidence>
<comment type="caution">
    <text evidence="2">The sequence shown here is derived from an EMBL/GenBank/DDBJ whole genome shotgun (WGS) entry which is preliminary data.</text>
</comment>
<dbReference type="EMBL" id="CBFW010000438">
    <property type="protein sequence ID" value="CDC77512.1"/>
    <property type="molecule type" value="Genomic_DNA"/>
</dbReference>
<reference evidence="2" key="1">
    <citation type="submission" date="2012-11" db="EMBL/GenBank/DDBJ databases">
        <title>Dependencies among metagenomic species, viruses, plasmids and units of genetic variation.</title>
        <authorList>
            <person name="Nielsen H.B."/>
            <person name="Almeida M."/>
            <person name="Juncker A.S."/>
            <person name="Rasmussen S."/>
            <person name="Li J."/>
            <person name="Sunagawa S."/>
            <person name="Plichta D."/>
            <person name="Gautier L."/>
            <person name="Le Chatelier E."/>
            <person name="Peletier E."/>
            <person name="Bonde I."/>
            <person name="Nielsen T."/>
            <person name="Manichanh C."/>
            <person name="Arumugam M."/>
            <person name="Batto J."/>
            <person name="Santos M.B.Q.D."/>
            <person name="Blom N."/>
            <person name="Borruel N."/>
            <person name="Burgdorf K.S."/>
            <person name="Boumezbeur F."/>
            <person name="Casellas F."/>
            <person name="Dore J."/>
            <person name="Guarner F."/>
            <person name="Hansen T."/>
            <person name="Hildebrand F."/>
            <person name="Kaas R.S."/>
            <person name="Kennedy S."/>
            <person name="Kristiansen K."/>
            <person name="Kultima J.R."/>
            <person name="Leonard P."/>
            <person name="Levenez F."/>
            <person name="Lund O."/>
            <person name="Moumen B."/>
            <person name="Le Paslier D."/>
            <person name="Pons N."/>
            <person name="Pedersen O."/>
            <person name="Prifti E."/>
            <person name="Qin J."/>
            <person name="Raes J."/>
            <person name="Tap J."/>
            <person name="Tims S."/>
            <person name="Ussery D.W."/>
            <person name="Yamada T."/>
            <person name="MetaHit consortium"/>
            <person name="Renault P."/>
            <person name="Sicheritz-Ponten T."/>
            <person name="Bork P."/>
            <person name="Wang J."/>
            <person name="Brunak S."/>
            <person name="Ehrlich S.D."/>
        </authorList>
    </citation>
    <scope>NUCLEOTIDE SEQUENCE [LARGE SCALE GENOMIC DNA]</scope>
</reference>
<dbReference type="AlphaFoldDB" id="R6V445"/>
<sequence length="169" mass="19013">MKRIIIVALVLTLVFSLTSCVKQVNSVDVPADFCFYIEWDCNGDSTYDSKTGRLVKQKSATKIEDYTTTFLLSDEQKAEIFSLISDMKPETYPDEYNPLKGVTEPTRNIIITASYNGKTKTITCMNVSLGNTPDGNKGKKFMAVHDKIVGIITSSAEWQALPDYEFYYD</sequence>
<protein>
    <recommendedName>
        <fullName evidence="4">Lipoprotein</fullName>
    </recommendedName>
</protein>
<dbReference type="PROSITE" id="PS51257">
    <property type="entry name" value="PROKAR_LIPOPROTEIN"/>
    <property type="match status" value="1"/>
</dbReference>
<feature type="signal peptide" evidence="1">
    <location>
        <begin position="1"/>
        <end position="19"/>
    </location>
</feature>
<name>R6V445_9BACT</name>
<accession>R6V445</accession>
<keyword evidence="1" id="KW-0732">Signal</keyword>
<proteinExistence type="predicted"/>